<dbReference type="GO" id="GO:0016301">
    <property type="term" value="F:kinase activity"/>
    <property type="evidence" value="ECO:0007669"/>
    <property type="project" value="UniProtKB-KW"/>
</dbReference>
<reference evidence="2" key="2">
    <citation type="journal article" date="2023" name="Int. J. Mol. Sci.">
        <title>De Novo Assembly and Annotation of 11 Diverse Shrub Willow (Salix) Genomes Reveals Novel Gene Organization in Sex-Linked Regions.</title>
        <authorList>
            <person name="Hyden B."/>
            <person name="Feng K."/>
            <person name="Yates T.B."/>
            <person name="Jawdy S."/>
            <person name="Cereghino C."/>
            <person name="Smart L.B."/>
            <person name="Muchero W."/>
        </authorList>
    </citation>
    <scope>NUCLEOTIDE SEQUENCE [LARGE SCALE GENOMIC DNA]</scope>
    <source>
        <tissue evidence="2">Shoot tip</tissue>
    </source>
</reference>
<reference evidence="2" key="1">
    <citation type="submission" date="2022-11" db="EMBL/GenBank/DDBJ databases">
        <authorList>
            <person name="Hyden B.L."/>
            <person name="Feng K."/>
            <person name="Yates T."/>
            <person name="Jawdy S."/>
            <person name="Smart L.B."/>
            <person name="Muchero W."/>
        </authorList>
    </citation>
    <scope>NUCLEOTIDE SEQUENCE</scope>
    <source>
        <tissue evidence="2">Shoot tip</tissue>
    </source>
</reference>
<proteinExistence type="predicted"/>
<dbReference type="OrthoDB" id="1431234at2759"/>
<evidence type="ECO:0000256" key="1">
    <source>
        <dbReference type="SAM" id="MobiDB-lite"/>
    </source>
</evidence>
<accession>A0A9Q0T8K1</accession>
<gene>
    <name evidence="2" type="ORF">OIU85_030308</name>
</gene>
<keyword evidence="3" id="KW-1185">Reference proteome</keyword>
<organism evidence="2 3">
    <name type="scientific">Salix viminalis</name>
    <name type="common">Common osier</name>
    <name type="synonym">Basket willow</name>
    <dbReference type="NCBI Taxonomy" id="40686"/>
    <lineage>
        <taxon>Eukaryota</taxon>
        <taxon>Viridiplantae</taxon>
        <taxon>Streptophyta</taxon>
        <taxon>Embryophyta</taxon>
        <taxon>Tracheophyta</taxon>
        <taxon>Spermatophyta</taxon>
        <taxon>Magnoliopsida</taxon>
        <taxon>eudicotyledons</taxon>
        <taxon>Gunneridae</taxon>
        <taxon>Pentapetalae</taxon>
        <taxon>rosids</taxon>
        <taxon>fabids</taxon>
        <taxon>Malpighiales</taxon>
        <taxon>Salicaceae</taxon>
        <taxon>Saliceae</taxon>
        <taxon>Salix</taxon>
    </lineage>
</organism>
<keyword evidence="2" id="KW-0808">Transferase</keyword>
<keyword evidence="2" id="KW-0675">Receptor</keyword>
<evidence type="ECO:0000313" key="2">
    <source>
        <dbReference type="EMBL" id="KAJ6704480.1"/>
    </source>
</evidence>
<keyword evidence="2" id="KW-0418">Kinase</keyword>
<sequence length="70" mass="8119">MLVDADLQRNYIDDEVEQLIQVALLCTQSSPMERPKMSEVTRRPTSLPMNCPAPDDPPIFKSYCVWRYES</sequence>
<comment type="caution">
    <text evidence="2">The sequence shown here is derived from an EMBL/GenBank/DDBJ whole genome shotgun (WGS) entry which is preliminary data.</text>
</comment>
<evidence type="ECO:0000313" key="3">
    <source>
        <dbReference type="Proteomes" id="UP001151529"/>
    </source>
</evidence>
<dbReference type="EMBL" id="JAPFFL010000009">
    <property type="protein sequence ID" value="KAJ6704480.1"/>
    <property type="molecule type" value="Genomic_DNA"/>
</dbReference>
<feature type="region of interest" description="Disordered" evidence="1">
    <location>
        <begin position="33"/>
        <end position="53"/>
    </location>
</feature>
<dbReference type="Proteomes" id="UP001151529">
    <property type="component" value="Chromosome 3"/>
</dbReference>
<dbReference type="AlphaFoldDB" id="A0A9Q0T8K1"/>
<protein>
    <submittedName>
        <fullName evidence="2">SOMATIC EMBRYOGENESIS RECEPTOR KINASE 1</fullName>
    </submittedName>
</protein>
<feature type="compositionally biased region" description="Basic and acidic residues" evidence="1">
    <location>
        <begin position="33"/>
        <end position="42"/>
    </location>
</feature>
<name>A0A9Q0T8K1_SALVM</name>
<dbReference type="Gene3D" id="1.10.510.10">
    <property type="entry name" value="Transferase(Phosphotransferase) domain 1"/>
    <property type="match status" value="1"/>
</dbReference>